<dbReference type="PANTHER" id="PTHR44167">
    <property type="entry name" value="OVARIAN-SPECIFIC SERINE/THREONINE-PROTEIN KINASE LOK-RELATED"/>
    <property type="match status" value="1"/>
</dbReference>
<keyword evidence="3" id="KW-0808">Transferase</keyword>
<evidence type="ECO:0000313" key="4">
    <source>
        <dbReference type="Proteomes" id="UP000044071"/>
    </source>
</evidence>
<dbReference type="GO" id="GO:0004672">
    <property type="term" value="F:protein kinase activity"/>
    <property type="evidence" value="ECO:0007669"/>
    <property type="project" value="InterPro"/>
</dbReference>
<dbReference type="PANTHER" id="PTHR44167:SF24">
    <property type="entry name" value="SERINE_THREONINE-PROTEIN KINASE CHK2"/>
    <property type="match status" value="1"/>
</dbReference>
<gene>
    <name evidence="3" type="primary">prkC_1</name>
    <name evidence="3" type="ORF">BN59_00771</name>
</gene>
<dbReference type="Gene3D" id="1.10.510.10">
    <property type="entry name" value="Transferase(Phosphotransferase) domain 1"/>
    <property type="match status" value="1"/>
</dbReference>
<evidence type="ECO:0000259" key="2">
    <source>
        <dbReference type="PROSITE" id="PS50011"/>
    </source>
</evidence>
<proteinExistence type="predicted"/>
<protein>
    <submittedName>
        <fullName evidence="3">Serine/threonine-protein kinase PrkC</fullName>
    </submittedName>
</protein>
<dbReference type="InterPro" id="IPR008271">
    <property type="entry name" value="Ser/Thr_kinase_AS"/>
</dbReference>
<keyword evidence="3" id="KW-0418">Kinase</keyword>
<organism evidence="3 4">
    <name type="scientific">Legionella massiliensis</name>
    <dbReference type="NCBI Taxonomy" id="1034943"/>
    <lineage>
        <taxon>Bacteria</taxon>
        <taxon>Pseudomonadati</taxon>
        <taxon>Pseudomonadota</taxon>
        <taxon>Gammaproteobacteria</taxon>
        <taxon>Legionellales</taxon>
        <taxon>Legionellaceae</taxon>
        <taxon>Legionella</taxon>
    </lineage>
</organism>
<keyword evidence="4" id="KW-1185">Reference proteome</keyword>
<dbReference type="SMART" id="SM00220">
    <property type="entry name" value="S_TKc"/>
    <property type="match status" value="1"/>
</dbReference>
<dbReference type="RefSeq" id="WP_052403118.1">
    <property type="nucleotide sequence ID" value="NZ_CCVW01000001.1"/>
</dbReference>
<dbReference type="InterPro" id="IPR000719">
    <property type="entry name" value="Prot_kinase_dom"/>
</dbReference>
<feature type="compositionally biased region" description="Basic and acidic residues" evidence="1">
    <location>
        <begin position="325"/>
        <end position="334"/>
    </location>
</feature>
<dbReference type="GO" id="GO:0005524">
    <property type="term" value="F:ATP binding"/>
    <property type="evidence" value="ECO:0007669"/>
    <property type="project" value="InterPro"/>
</dbReference>
<feature type="region of interest" description="Disordered" evidence="1">
    <location>
        <begin position="320"/>
        <end position="341"/>
    </location>
</feature>
<dbReference type="Proteomes" id="UP000044071">
    <property type="component" value="Unassembled WGS sequence"/>
</dbReference>
<feature type="domain" description="Protein kinase" evidence="2">
    <location>
        <begin position="1276"/>
        <end position="1557"/>
    </location>
</feature>
<dbReference type="STRING" id="1034943.BN59_00771"/>
<evidence type="ECO:0000256" key="1">
    <source>
        <dbReference type="SAM" id="MobiDB-lite"/>
    </source>
</evidence>
<accession>A0A078KTY5</accession>
<dbReference type="EMBL" id="CCSB01000001">
    <property type="protein sequence ID" value="CDZ76501.1"/>
    <property type="molecule type" value="Genomic_DNA"/>
</dbReference>
<name>A0A078KTY5_9GAMM</name>
<feature type="region of interest" description="Disordered" evidence="1">
    <location>
        <begin position="293"/>
        <end position="312"/>
    </location>
</feature>
<dbReference type="OrthoDB" id="4103069at2"/>
<sequence>MIKDYDFLCGNDFTWAKIALGNDAYHAIRVQAELARTIDFSDGLRKVDEIIIDRCPKLTQILWPENARNIKRLKIGNSSMLTSLDLSCLVNLEELSIINCKKLMKLEGLGEQIGSINIQGSKLDTLEPAACKKIKQLILTTSQSDFYINFANNDFLTRAIIAIEGGRDGKINCLFSQCKNLQTLQVKTDNTSAKVDTSGCEKLGKSKEKPEDIESYVRAYKKKALKLPENPDDTETVVQENGRLGKNRACLVKFQLLMDAPKKYYQNNYDNQVEENSKASIGVVNLAHLQSSRQEKLITEPQSAKNNLKREEDYYSTKELLSGKNPEKNSKNDLLHNSNSSHLPNYVQALEELELNDSNPNNFDFSETKQDLFLHKNNNKIKENNESVVNKLVRKAYNNYLFYVPRETRDKRFAHLAKNGLAKAKEDANSNINLKGSLGKTELAARLPISGLEENQNDLNSKDELSSPKDLGDIAKKKAEGRTLAGPLSLAPSVTEDKALIAQDVREGLAPAGDLNAVTKIKAKGEPLKRLPSLQANMPEPEALTALEIKEKSLKPGSLSSAEKIKAEGSPLAEFPPLADYEPDDSFLLPLNLIQPSKVKVEGNPLTEPPSLINHEIESQTLVSINENQGLNSSEILLPTAKTIVDSEDLSAKPLLHAVELEATSLLDLTVSKHLADLEAVENAIAEPEALVSEPLLSAYEGSDIHLQSLQLEEPVNEEPEFEFRIARALVDLKPKDQDSQFDDWTAYYLDEINQRYNFYEPTELLAVEKIKAEAEALEAELQLCSSEGQESDLAALAIKDELQPPYEAPEFEFHIVRALVDLKPEERDNQFDDWTAYYLDEINQRYNLYEPTELLAVEKIKAEAKALEAELRLSNYENEETFLAALAIKAELQPPYEEPEFEFHVARALVDLNLESGDFAYDYPSLANFGDWINDKPGNLPANLTAVGKTKIEADYLQAAPQLSDYETANSHLLAISIIEDFSKVPDNADESADLKQFVDSNLPNEVLNDEAGTWLEHILTEFKSTEDGSLLIEEEEEETGLYFEPDSFAELDEDESSDALDRIDKFEGLKQFLIDSDLLDDVLNDETGTLLEHILTRFNSSEDSSLLLEEELYKDLRHPEHSEGSLDIQEMSHYVRHEVALLEEPSDAPDSIDKFEALKQFLIDSDLLDDVLNDETGTLLEHLFDRFNSPKDSSLEPEEEYSTKPELEINLKNVDEENVGKLLQFFDSQEQLGIKAWQKGKIYSFEDGTEFTFKNDVFQRLRKEGREGVRYEAISNKAQIGEGAFGKIRRIKGTVALDAEHGAIRFKKQGKEGNRRVVKVQKHSEDFNALPQFLRGFEFAKRAAHLAIKDPTIVDNNWFSQTSYTVMDEIRGRELFDINSDDFDGIDFLSTQERIELTWALLVALKEQVSDQGFIHRDIKPENILVDLGPPISVKIIDYDLSIDTPDGALAGTEGFYAPEVETNAMSTSAKSDVYSMARVIALVWRVGFTTYYGGDDYSYTPSLYSIEETLEGLFSDIHDLSEDDQAIIRQTLVAMLELDPEQRFSIEEAIDSFAEVGRENRAALLYNEALDVMAAQLTELMETNQLSDLEEDAALNLLTASETVGYQFFDDELRISLEEFIIQSDEALEQAQLILAEHPFYLSFVDDLNQVQALLNPLKPELISASDSFRFFQPMGELDNDEPYLDISLKSGSDSI</sequence>
<dbReference type="PROSITE" id="PS50011">
    <property type="entry name" value="PROTEIN_KINASE_DOM"/>
    <property type="match status" value="1"/>
</dbReference>
<dbReference type="Pfam" id="PF00069">
    <property type="entry name" value="Pkinase"/>
    <property type="match status" value="1"/>
</dbReference>
<dbReference type="PROSITE" id="PS00108">
    <property type="entry name" value="PROTEIN_KINASE_ST"/>
    <property type="match status" value="1"/>
</dbReference>
<dbReference type="SUPFAM" id="SSF56112">
    <property type="entry name" value="Protein kinase-like (PK-like)"/>
    <property type="match status" value="1"/>
</dbReference>
<reference evidence="3 4" key="1">
    <citation type="submission" date="2014-06" db="EMBL/GenBank/DDBJ databases">
        <authorList>
            <person name="Urmite Genomes Urmite Genomes"/>
        </authorList>
    </citation>
    <scope>NUCLEOTIDE SEQUENCE [LARGE SCALE GENOMIC DNA]</scope>
</reference>
<dbReference type="InterPro" id="IPR011009">
    <property type="entry name" value="Kinase-like_dom_sf"/>
</dbReference>
<evidence type="ECO:0000313" key="3">
    <source>
        <dbReference type="EMBL" id="CDZ76501.1"/>
    </source>
</evidence>
<dbReference type="eggNOG" id="COG0515">
    <property type="taxonomic scope" value="Bacteria"/>
</dbReference>